<dbReference type="InterPro" id="IPR032675">
    <property type="entry name" value="LRR_dom_sf"/>
</dbReference>
<protein>
    <submittedName>
        <fullName evidence="3">19946_t:CDS:1</fullName>
    </submittedName>
</protein>
<dbReference type="PANTHER" id="PTHR47566:SF1">
    <property type="entry name" value="PROTEIN NUD1"/>
    <property type="match status" value="1"/>
</dbReference>
<name>A0A9N9N4W3_9GLOM</name>
<dbReference type="EMBL" id="CAJVPZ010020569">
    <property type="protein sequence ID" value="CAG8701304.1"/>
    <property type="molecule type" value="Genomic_DNA"/>
</dbReference>
<evidence type="ECO:0000313" key="4">
    <source>
        <dbReference type="Proteomes" id="UP000789396"/>
    </source>
</evidence>
<dbReference type="PANTHER" id="PTHR47566">
    <property type="match status" value="1"/>
</dbReference>
<keyword evidence="4" id="KW-1185">Reference proteome</keyword>
<dbReference type="OrthoDB" id="2404189at2759"/>
<dbReference type="SUPFAM" id="SSF52058">
    <property type="entry name" value="L domain-like"/>
    <property type="match status" value="1"/>
</dbReference>
<evidence type="ECO:0000256" key="2">
    <source>
        <dbReference type="ARBA" id="ARBA00022737"/>
    </source>
</evidence>
<proteinExistence type="predicted"/>
<accession>A0A9N9N4W3</accession>
<dbReference type="InterPro" id="IPR052574">
    <property type="entry name" value="CDIRP"/>
</dbReference>
<reference evidence="3" key="1">
    <citation type="submission" date="2021-06" db="EMBL/GenBank/DDBJ databases">
        <authorList>
            <person name="Kallberg Y."/>
            <person name="Tangrot J."/>
            <person name="Rosling A."/>
        </authorList>
    </citation>
    <scope>NUCLEOTIDE SEQUENCE</scope>
    <source>
        <strain evidence="3">IN212</strain>
    </source>
</reference>
<sequence>MTGSEPIVEAIAEVEQEIEGGPPTYSQKLKEKLGIANKEIIEKVKITWEIYDYEQVNQNIEFAAYLRGKNHRPKPDLHLKQLHKNLQGSLDLSDFVNLKSLWCQNNKLDSLNLSNCSKLREIHCFINQLTNLDLSKHFGLVMLDCHMNKLTELILPQDCNNLEELYLHNNILHQELTFLEKAINLERLDLANNKFIGSLEPLREFKQFGLEYLPESIKEFNCLAEKRKNAKCQELKYKNREFTQQLQEAEKYNKTLPDEVKFPKYEIHHGASYHSKLLPTKEITQILQSLKISETISQRVDFVEIPAEEEQSSLQAHIQLPPKSPQ</sequence>
<organism evidence="3 4">
    <name type="scientific">Racocetra fulgida</name>
    <dbReference type="NCBI Taxonomy" id="60492"/>
    <lineage>
        <taxon>Eukaryota</taxon>
        <taxon>Fungi</taxon>
        <taxon>Fungi incertae sedis</taxon>
        <taxon>Mucoromycota</taxon>
        <taxon>Glomeromycotina</taxon>
        <taxon>Glomeromycetes</taxon>
        <taxon>Diversisporales</taxon>
        <taxon>Gigasporaceae</taxon>
        <taxon>Racocetra</taxon>
    </lineage>
</organism>
<dbReference type="InterPro" id="IPR001611">
    <property type="entry name" value="Leu-rich_rpt"/>
</dbReference>
<keyword evidence="2" id="KW-0677">Repeat</keyword>
<evidence type="ECO:0000313" key="3">
    <source>
        <dbReference type="EMBL" id="CAG8701304.1"/>
    </source>
</evidence>
<dbReference type="GO" id="GO:0035591">
    <property type="term" value="F:signaling adaptor activity"/>
    <property type="evidence" value="ECO:0007669"/>
    <property type="project" value="TreeGrafter"/>
</dbReference>
<comment type="caution">
    <text evidence="3">The sequence shown here is derived from an EMBL/GenBank/DDBJ whole genome shotgun (WGS) entry which is preliminary data.</text>
</comment>
<dbReference type="Proteomes" id="UP000789396">
    <property type="component" value="Unassembled WGS sequence"/>
</dbReference>
<gene>
    <name evidence="3" type="ORF">RFULGI_LOCUS10421</name>
</gene>
<keyword evidence="1" id="KW-0433">Leucine-rich repeat</keyword>
<dbReference type="AlphaFoldDB" id="A0A9N9N4W3"/>
<dbReference type="Gene3D" id="3.80.10.10">
    <property type="entry name" value="Ribonuclease Inhibitor"/>
    <property type="match status" value="1"/>
</dbReference>
<dbReference type="PROSITE" id="PS51450">
    <property type="entry name" value="LRR"/>
    <property type="match status" value="1"/>
</dbReference>
<evidence type="ECO:0000256" key="1">
    <source>
        <dbReference type="ARBA" id="ARBA00022614"/>
    </source>
</evidence>